<evidence type="ECO:0000256" key="2">
    <source>
        <dbReference type="ARBA" id="ARBA00012621"/>
    </source>
</evidence>
<dbReference type="PANTHER" id="PTHR42755">
    <property type="entry name" value="3-DEOXY-MANNO-OCTULOSONATE CYTIDYLYLTRANSFERASE"/>
    <property type="match status" value="1"/>
</dbReference>
<dbReference type="GO" id="GO:0009245">
    <property type="term" value="P:lipid A biosynthetic process"/>
    <property type="evidence" value="ECO:0007669"/>
    <property type="project" value="TreeGrafter"/>
</dbReference>
<comment type="subcellular location">
    <subcellularLocation>
        <location evidence="8">Cell membrane</location>
    </subcellularLocation>
</comment>
<keyword evidence="8" id="KW-0472">Membrane</keyword>
<dbReference type="Gene3D" id="3.40.50.11720">
    <property type="entry name" value="3-Deoxy-D-manno-octulosonic-acid transferase, N-terminal domain"/>
    <property type="match status" value="1"/>
</dbReference>
<evidence type="ECO:0000256" key="1">
    <source>
        <dbReference type="ARBA" id="ARBA00004713"/>
    </source>
</evidence>
<feature type="active site" description="Proton acceptor" evidence="7">
    <location>
        <position position="53"/>
    </location>
</feature>
<keyword evidence="8" id="KW-0448">Lipopolysaccharide biosynthesis</keyword>
<accession>A0A7C9LDG1</accession>
<comment type="function">
    <text evidence="8">Involved in lipopolysaccharide (LPS) biosynthesis. Catalyzes the transfer of 3-deoxy-D-manno-octulosonate (Kdo) residue(s) from CMP-Kdo to lipid IV(A), the tetraacyldisaccharide-1,4'-bisphosphate precursor of lipid A.</text>
</comment>
<feature type="domain" description="3-deoxy-D-manno-octulosonic-acid transferase N-terminal" evidence="9">
    <location>
        <begin position="38"/>
        <end position="201"/>
    </location>
</feature>
<evidence type="ECO:0000256" key="4">
    <source>
        <dbReference type="ARBA" id="ARBA00022679"/>
    </source>
</evidence>
<dbReference type="Pfam" id="PF04413">
    <property type="entry name" value="Glycos_transf_N"/>
    <property type="match status" value="1"/>
</dbReference>
<evidence type="ECO:0000313" key="10">
    <source>
        <dbReference type="EMBL" id="MUL27596.1"/>
    </source>
</evidence>
<dbReference type="InterPro" id="IPR038107">
    <property type="entry name" value="Glycos_transf_N_sf"/>
</dbReference>
<dbReference type="InterPro" id="IPR039901">
    <property type="entry name" value="Kdotransferase"/>
</dbReference>
<name>A0A7C9LDG1_9BACT</name>
<evidence type="ECO:0000259" key="9">
    <source>
        <dbReference type="Pfam" id="PF04413"/>
    </source>
</evidence>
<dbReference type="Proteomes" id="UP000482295">
    <property type="component" value="Unassembled WGS sequence"/>
</dbReference>
<gene>
    <name evidence="10" type="ORF">F0475_04600</name>
</gene>
<reference evidence="10 11" key="1">
    <citation type="submission" date="2019-09" db="EMBL/GenBank/DDBJ databases">
        <title>Prevotella A2879 sp. nov., isolated from an abscess of a patient.</title>
        <authorList>
            <person name="Buhl M."/>
            <person name="Oberhettinger P."/>
        </authorList>
    </citation>
    <scope>NUCLEOTIDE SEQUENCE [LARGE SCALE GENOMIC DNA]</scope>
    <source>
        <strain evidence="10 11">A2879</strain>
    </source>
</reference>
<proteinExistence type="inferred from homology"/>
<evidence type="ECO:0000313" key="11">
    <source>
        <dbReference type="Proteomes" id="UP000482295"/>
    </source>
</evidence>
<comment type="catalytic activity">
    <reaction evidence="6 8">
        <text>lipid IVA (E. coli) + CMP-3-deoxy-beta-D-manno-octulosonate = alpha-Kdo-(2-&gt;6)-lipid IVA (E. coli) + CMP + H(+)</text>
        <dbReference type="Rhea" id="RHEA:28066"/>
        <dbReference type="ChEBI" id="CHEBI:15378"/>
        <dbReference type="ChEBI" id="CHEBI:58603"/>
        <dbReference type="ChEBI" id="CHEBI:60364"/>
        <dbReference type="ChEBI" id="CHEBI:60377"/>
        <dbReference type="ChEBI" id="CHEBI:85987"/>
        <dbReference type="EC" id="2.4.99.12"/>
    </reaction>
</comment>
<dbReference type="PANTHER" id="PTHR42755:SF1">
    <property type="entry name" value="3-DEOXY-D-MANNO-OCTULOSONIC ACID TRANSFERASE, MITOCHONDRIAL-RELATED"/>
    <property type="match status" value="1"/>
</dbReference>
<dbReference type="GO" id="GO:0043842">
    <property type="term" value="F:Kdo transferase activity"/>
    <property type="evidence" value="ECO:0007669"/>
    <property type="project" value="UniProtKB-EC"/>
</dbReference>
<comment type="similarity">
    <text evidence="8">Belongs to the glycosyltransferase group 1 family.</text>
</comment>
<dbReference type="SUPFAM" id="SSF53756">
    <property type="entry name" value="UDP-Glycosyltransferase/glycogen phosphorylase"/>
    <property type="match status" value="1"/>
</dbReference>
<dbReference type="AlphaFoldDB" id="A0A7C9LDG1"/>
<keyword evidence="8" id="KW-1003">Cell membrane</keyword>
<evidence type="ECO:0000256" key="3">
    <source>
        <dbReference type="ARBA" id="ARBA00019077"/>
    </source>
</evidence>
<evidence type="ECO:0000256" key="8">
    <source>
        <dbReference type="RuleBase" id="RU365103"/>
    </source>
</evidence>
<organism evidence="10 11">
    <name type="scientific">Prevotella vespertina</name>
    <dbReference type="NCBI Taxonomy" id="2608404"/>
    <lineage>
        <taxon>Bacteria</taxon>
        <taxon>Pseudomonadati</taxon>
        <taxon>Bacteroidota</taxon>
        <taxon>Bacteroidia</taxon>
        <taxon>Bacteroidales</taxon>
        <taxon>Prevotellaceae</taxon>
        <taxon>Prevotella</taxon>
    </lineage>
</organism>
<evidence type="ECO:0000256" key="7">
    <source>
        <dbReference type="PIRSR" id="PIRSR639901-1"/>
    </source>
</evidence>
<dbReference type="Gene3D" id="3.40.50.2000">
    <property type="entry name" value="Glycogen Phosphorylase B"/>
    <property type="match status" value="1"/>
</dbReference>
<dbReference type="GO" id="GO:0009244">
    <property type="term" value="P:lipopolysaccharide core region biosynthetic process"/>
    <property type="evidence" value="ECO:0007669"/>
    <property type="project" value="UniProtKB-UniRule"/>
</dbReference>
<comment type="pathway">
    <text evidence="1 8">Bacterial outer membrane biogenesis; LPS core biosynthesis.</text>
</comment>
<dbReference type="EC" id="2.4.99.12" evidence="2 8"/>
<keyword evidence="11" id="KW-1185">Reference proteome</keyword>
<keyword evidence="4 8" id="KW-0808">Transferase</keyword>
<dbReference type="InterPro" id="IPR007507">
    <property type="entry name" value="Glycos_transf_N"/>
</dbReference>
<comment type="caution">
    <text evidence="10">The sequence shown here is derived from an EMBL/GenBank/DDBJ whole genome shotgun (WGS) entry which is preliminary data.</text>
</comment>
<dbReference type="UniPathway" id="UPA00958"/>
<protein>
    <recommendedName>
        <fullName evidence="3 8">3-deoxy-D-manno-octulosonic acid transferase</fullName>
        <shortName evidence="8">Kdo transferase</shortName>
        <ecNumber evidence="2 8">2.4.99.12</ecNumber>
    </recommendedName>
    <alternativeName>
        <fullName evidence="5 8">Lipid IV(A) 3-deoxy-D-manno-octulosonic acid transferase</fullName>
    </alternativeName>
</protein>
<evidence type="ECO:0000256" key="6">
    <source>
        <dbReference type="ARBA" id="ARBA00049183"/>
    </source>
</evidence>
<dbReference type="EMBL" id="VVIQ01000003">
    <property type="protein sequence ID" value="MUL27596.1"/>
    <property type="molecule type" value="Genomic_DNA"/>
</dbReference>
<dbReference type="GO" id="GO:0005886">
    <property type="term" value="C:plasma membrane"/>
    <property type="evidence" value="ECO:0007669"/>
    <property type="project" value="UniProtKB-SubCell"/>
</dbReference>
<evidence type="ECO:0000256" key="5">
    <source>
        <dbReference type="ARBA" id="ARBA00031445"/>
    </source>
</evidence>
<sequence length="405" mass="46437">MWKSEQCQRWLQEKHLKAYRFVMGQQNLLSTIRREVVKDGREVLWFHAASYGEYNVIRPIIKTLRNDNRRCVVTFFSSSGYIALMNENEKSHEVDNIFYLPLDMKSNVREFLDIVQPSKAVFAISEYWMNYLSELRSRGIPTYLVSMLVADSSYLLKWYGFPIRRAFKAFTKFMVLDERSKEILAKIGFNNAEVIGDPLFDNAIRIAKEPYQNTIIEKFCAGNTPVFVAGSVSDANDLSLVSSLIEHEQDVKFLVVPHEIDAVTLREVQEKIPAKSLLYTECTADTDFTDVQVLVVNILGSLSRIYRYGNWAYVGGGFTAYLHSVIEPSVYGIPVAFGPRIERKTTPKEMVHRGIGAIVTTPEGLCHWFNQVREEKEQMEVKSRTTAFIEANANFTQKVCANIEQ</sequence>